<dbReference type="Proteomes" id="UP000187406">
    <property type="component" value="Unassembled WGS sequence"/>
</dbReference>
<evidence type="ECO:0000313" key="2">
    <source>
        <dbReference type="Proteomes" id="UP000187406"/>
    </source>
</evidence>
<comment type="caution">
    <text evidence="1">The sequence shown here is derived from an EMBL/GenBank/DDBJ whole genome shotgun (WGS) entry which is preliminary data.</text>
</comment>
<evidence type="ECO:0000313" key="1">
    <source>
        <dbReference type="EMBL" id="GAV84460.1"/>
    </source>
</evidence>
<dbReference type="InParanoid" id="A0A1Q3CW57"/>
<dbReference type="EMBL" id="BDDD01003221">
    <property type="protein sequence ID" value="GAV84460.1"/>
    <property type="molecule type" value="Genomic_DNA"/>
</dbReference>
<feature type="non-terminal residue" evidence="1">
    <location>
        <position position="112"/>
    </location>
</feature>
<gene>
    <name evidence="1" type="ORF">CFOL_v3_27904</name>
</gene>
<reference evidence="2" key="1">
    <citation type="submission" date="2016-04" db="EMBL/GenBank/DDBJ databases">
        <title>Cephalotus genome sequencing.</title>
        <authorList>
            <person name="Fukushima K."/>
            <person name="Hasebe M."/>
            <person name="Fang X."/>
        </authorList>
    </citation>
    <scope>NUCLEOTIDE SEQUENCE [LARGE SCALE GENOMIC DNA]</scope>
    <source>
        <strain evidence="2">cv. St1</strain>
    </source>
</reference>
<protein>
    <submittedName>
        <fullName evidence="1">Uncharacterized protein</fullName>
    </submittedName>
</protein>
<proteinExistence type="predicted"/>
<keyword evidence="2" id="KW-1185">Reference proteome</keyword>
<dbReference type="AlphaFoldDB" id="A0A1Q3CW57"/>
<accession>A0A1Q3CW57</accession>
<sequence length="112" mass="12946">MISSLHLHHFLLGGRTTPPSKLQFFFKYSSKYKLKLHPSSILFKKIGSPSYGWSACHSRPIVRVRVLRMMHSLQAHFAPWQAHSVATPTRVHLKLKANSEDRLRYVGCETLY</sequence>
<organism evidence="1 2">
    <name type="scientific">Cephalotus follicularis</name>
    <name type="common">Albany pitcher plant</name>
    <dbReference type="NCBI Taxonomy" id="3775"/>
    <lineage>
        <taxon>Eukaryota</taxon>
        <taxon>Viridiplantae</taxon>
        <taxon>Streptophyta</taxon>
        <taxon>Embryophyta</taxon>
        <taxon>Tracheophyta</taxon>
        <taxon>Spermatophyta</taxon>
        <taxon>Magnoliopsida</taxon>
        <taxon>eudicotyledons</taxon>
        <taxon>Gunneridae</taxon>
        <taxon>Pentapetalae</taxon>
        <taxon>rosids</taxon>
        <taxon>fabids</taxon>
        <taxon>Oxalidales</taxon>
        <taxon>Cephalotaceae</taxon>
        <taxon>Cephalotus</taxon>
    </lineage>
</organism>
<name>A0A1Q3CW57_CEPFO</name>